<accession>D1AZ52</accession>
<dbReference type="Gene3D" id="1.25.40.10">
    <property type="entry name" value="Tetratricopeptide repeat domain"/>
    <property type="match status" value="2"/>
</dbReference>
<organism evidence="2 3">
    <name type="scientific">Sulfurospirillum deleyianum (strain ATCC 51133 / DSM 6946 / 5175)</name>
    <dbReference type="NCBI Taxonomy" id="525898"/>
    <lineage>
        <taxon>Bacteria</taxon>
        <taxon>Pseudomonadati</taxon>
        <taxon>Campylobacterota</taxon>
        <taxon>Epsilonproteobacteria</taxon>
        <taxon>Campylobacterales</taxon>
        <taxon>Sulfurospirillaceae</taxon>
        <taxon>Sulfurospirillum</taxon>
    </lineage>
</organism>
<name>D1AZ52_SULD5</name>
<dbReference type="eggNOG" id="COG0457">
    <property type="taxonomic scope" value="Bacteria"/>
</dbReference>
<evidence type="ECO:0000313" key="2">
    <source>
        <dbReference type="EMBL" id="ACZ11190.1"/>
    </source>
</evidence>
<reference evidence="3" key="1">
    <citation type="submission" date="2009-11" db="EMBL/GenBank/DDBJ databases">
        <title>The complete genome of Sulfurospirillum deleyianum DSM 6946.</title>
        <authorList>
            <consortium name="US DOE Joint Genome Institute (JGI-PGF)"/>
            <person name="Lucas S."/>
            <person name="Copeland A."/>
            <person name="Lapidus A."/>
            <person name="Glavina del Rio T."/>
            <person name="Dalin E."/>
            <person name="Tice H."/>
            <person name="Bruce D."/>
            <person name="Goodwin L."/>
            <person name="Pitluck S."/>
            <person name="Kyrpides N."/>
            <person name="Mavromatis K."/>
            <person name="Ivanova N."/>
            <person name="Ovchinnikova G."/>
            <person name="Munk A.C."/>
            <person name="Lu M."/>
            <person name="Brettin T."/>
            <person name="Detter J.C."/>
            <person name="Han C."/>
            <person name="Tapia R."/>
            <person name="Larimer F."/>
            <person name="Land M."/>
            <person name="Hauser L."/>
            <person name="Markowitz V."/>
            <person name="Cheng J.F."/>
            <person name="Hugenholtz P."/>
            <person name="Woyke T."/>
            <person name="Wu D."/>
            <person name="Aumann P."/>
            <person name="Schneider S."/>
            <person name="Lang E."/>
            <person name="Spring S."/>
            <person name="Klenk H.P."/>
            <person name="Eisen J.A."/>
        </authorList>
    </citation>
    <scope>NUCLEOTIDE SEQUENCE [LARGE SCALE GENOMIC DNA]</scope>
    <source>
        <strain evidence="3">ATCC 51133 / DSM 6946 / 5175</strain>
    </source>
</reference>
<dbReference type="RefSeq" id="WP_012855956.1">
    <property type="nucleotide sequence ID" value="NC_013512.1"/>
</dbReference>
<evidence type="ECO:0000313" key="3">
    <source>
        <dbReference type="Proteomes" id="UP000002222"/>
    </source>
</evidence>
<dbReference type="STRING" id="525898.Sdel_0152"/>
<dbReference type="OrthoDB" id="5337154at2"/>
<sequence length="797" mass="91551">MKLLLFLFFLSVQLFSLELVLNSGKESKTNYAILHIMDAKPFLCETMVFEKDKKQYLCQVDRPITKRIESKKTKYAELDFYEKGGQFYILIDPKVNSKLIPIEEELYNTTEILTKPKTNRYTHWSILLEEKALFEAEAGHDGLDFPVQFSKNERPSIGALDLNGAPISYAQSKDIGLYLEIKKAYYDGYDESVIKDVKRVLSLYPNSIFRSELELFQMRSMDKLLSARSDESPEFAFNEGDMITLAKQWSKEFTSDENLPEVLMFMAKAYLKSGAKADANYVLDILVDEHPQSSFTKRAILLFADNLFLKKEKDKALKLYLDVLYSAQDLDIASEAAIRLSDHQMDAGKMQEAKEYLFKVLNVNAQFLLKDKERSYKLARRLAEHKLYDLAAKVADVLLQGISEKAENREILLKESGDWHAKANEVEAAHSRYKEYLAAYKNTGDYVQEVTESLDTLFFRLNENNETKLAAYYDTLIEKYANNEIGQRALLEKANLLLKQKAYAKVLALEEALTPLPETFDLKPAELIYAAAKGLSVEHLNQKACQESVLLIEQYTLHIDEPVYQEALFNCFMATARYENAHEISRSHLQDASLKERYAWAQKEVQALYKMGEYEEAVAFKEDLKTLSFSLREKISLDSIRTLFFALVKLKNNDGALSLAQSIGILYPNEASNLDIYDEIITIASETKNDLLLVKYAKMIVDEQKKYQSTALSPRIEFSYIEALKRLGRDDEALTLAESLMGSSLKNEDKIRLFYHAGELSLKLKEREKAKAYFTQCVENNESSSWKKICEENLKLF</sequence>
<gene>
    <name evidence="2" type="ordered locus">Sdel_0152</name>
</gene>
<feature type="domain" description="DUF7494" evidence="1">
    <location>
        <begin position="17"/>
        <end position="132"/>
    </location>
</feature>
<dbReference type="InterPro" id="IPR055917">
    <property type="entry name" value="DUF7494"/>
</dbReference>
<dbReference type="SUPFAM" id="SSF48452">
    <property type="entry name" value="TPR-like"/>
    <property type="match status" value="1"/>
</dbReference>
<dbReference type="Pfam" id="PF24323">
    <property type="entry name" value="DUF7494"/>
    <property type="match status" value="1"/>
</dbReference>
<reference evidence="2 3" key="2">
    <citation type="journal article" date="2010" name="Stand. Genomic Sci.">
        <title>Complete genome sequence of Sulfurospirillum deleyianum type strain (5175).</title>
        <authorList>
            <person name="Sikorski J."/>
            <person name="Lapidus A."/>
            <person name="Copeland A."/>
            <person name="Glavina Del Rio T."/>
            <person name="Nolan M."/>
            <person name="Lucas S."/>
            <person name="Chen F."/>
            <person name="Tice H."/>
            <person name="Cheng J.F."/>
            <person name="Saunders E."/>
            <person name="Bruce D."/>
            <person name="Goodwin L."/>
            <person name="Pitluck S."/>
            <person name="Ovchinnikova G."/>
            <person name="Pati A."/>
            <person name="Ivanova N."/>
            <person name="Mavromatis K."/>
            <person name="Chen A."/>
            <person name="Palaniappan K."/>
            <person name="Chain P."/>
            <person name="Land M."/>
            <person name="Hauser L."/>
            <person name="Chang Y.J."/>
            <person name="Jeffries C.D."/>
            <person name="Brettin T."/>
            <person name="Detter J.C."/>
            <person name="Han C."/>
            <person name="Rohde M."/>
            <person name="Lang E."/>
            <person name="Spring S."/>
            <person name="Goker M."/>
            <person name="Bristow J."/>
            <person name="Eisen J.A."/>
            <person name="Markowitz V."/>
            <person name="Hugenholtz P."/>
            <person name="Kyrpides N.C."/>
            <person name="Klenk H.P."/>
        </authorList>
    </citation>
    <scope>NUCLEOTIDE SEQUENCE [LARGE SCALE GENOMIC DNA]</scope>
    <source>
        <strain evidence="3">ATCC 51133 / DSM 6946 / 5175</strain>
    </source>
</reference>
<proteinExistence type="predicted"/>
<dbReference type="KEGG" id="sdl:Sdel_0152"/>
<dbReference type="Proteomes" id="UP000002222">
    <property type="component" value="Chromosome"/>
</dbReference>
<protein>
    <submittedName>
        <fullName evidence="2">TPR repeat-containing protein</fullName>
    </submittedName>
</protein>
<dbReference type="EMBL" id="CP001816">
    <property type="protein sequence ID" value="ACZ11190.1"/>
    <property type="molecule type" value="Genomic_DNA"/>
</dbReference>
<dbReference type="InterPro" id="IPR011990">
    <property type="entry name" value="TPR-like_helical_dom_sf"/>
</dbReference>
<dbReference type="HOGENOM" id="CLU_019053_0_0_7"/>
<dbReference type="AlphaFoldDB" id="D1AZ52"/>
<evidence type="ECO:0000259" key="1">
    <source>
        <dbReference type="Pfam" id="PF24323"/>
    </source>
</evidence>
<keyword evidence="3" id="KW-1185">Reference proteome</keyword>